<dbReference type="GO" id="GO:0015937">
    <property type="term" value="P:coenzyme A biosynthetic process"/>
    <property type="evidence" value="ECO:0007669"/>
    <property type="project" value="UniProtKB-ARBA"/>
</dbReference>
<dbReference type="AlphaFoldDB" id="A0A3B0WQN2"/>
<evidence type="ECO:0000259" key="1">
    <source>
        <dbReference type="Pfam" id="PF04127"/>
    </source>
</evidence>
<reference evidence="2" key="1">
    <citation type="submission" date="2018-06" db="EMBL/GenBank/DDBJ databases">
        <authorList>
            <person name="Zhirakovskaya E."/>
        </authorList>
    </citation>
    <scope>NUCLEOTIDE SEQUENCE</scope>
</reference>
<dbReference type="EC" id="6.3.2.5" evidence="2"/>
<protein>
    <submittedName>
        <fullName evidence="2">Phosphopantothenoylcysteine decarboxylase / Phosphopantothenoylcysteine synthetase</fullName>
        <ecNumber evidence="2">4.1.1.36</ecNumber>
        <ecNumber evidence="2">6.3.2.5</ecNumber>
    </submittedName>
</protein>
<organism evidence="2">
    <name type="scientific">hydrothermal vent metagenome</name>
    <dbReference type="NCBI Taxonomy" id="652676"/>
    <lineage>
        <taxon>unclassified sequences</taxon>
        <taxon>metagenomes</taxon>
        <taxon>ecological metagenomes</taxon>
    </lineage>
</organism>
<dbReference type="SUPFAM" id="SSF102645">
    <property type="entry name" value="CoaB-like"/>
    <property type="match status" value="1"/>
</dbReference>
<feature type="domain" description="DNA/pantothenate metabolism flavoprotein C-terminal" evidence="1">
    <location>
        <begin position="2"/>
        <end position="185"/>
    </location>
</feature>
<dbReference type="GO" id="GO:0004632">
    <property type="term" value="F:phosphopantothenate--cysteine ligase activity"/>
    <property type="evidence" value="ECO:0007669"/>
    <property type="project" value="UniProtKB-EC"/>
</dbReference>
<dbReference type="Gene3D" id="3.40.50.10300">
    <property type="entry name" value="CoaB-like"/>
    <property type="match status" value="1"/>
</dbReference>
<evidence type="ECO:0000313" key="2">
    <source>
        <dbReference type="EMBL" id="VAW46566.1"/>
    </source>
</evidence>
<dbReference type="EMBL" id="UOFA01000292">
    <property type="protein sequence ID" value="VAW46566.1"/>
    <property type="molecule type" value="Genomic_DNA"/>
</dbReference>
<dbReference type="Pfam" id="PF04127">
    <property type="entry name" value="DFP"/>
    <property type="match status" value="1"/>
</dbReference>
<accession>A0A3B0WQN2</accession>
<gene>
    <name evidence="2" type="ORF">MNBD_GAMMA02-1685</name>
</gene>
<dbReference type="EC" id="4.1.1.36" evidence="2"/>
<dbReference type="InterPro" id="IPR007085">
    <property type="entry name" value="DNA/pantothenate-metab_flavo_C"/>
</dbReference>
<dbReference type="InterPro" id="IPR035929">
    <property type="entry name" value="CoaB-like_sf"/>
</dbReference>
<keyword evidence="2" id="KW-0456">Lyase</keyword>
<sequence>MKVLVTAGGTKEYIDGVRYIGNCSSGQTGADLVDYLSGQGHEVTWLGARSAIRPSQQVTEVEYETFEDLASAMQQLLSNNHFDAVFQAAAVSDFKVSSVMLDGQHFDAGREVKLPTADEVQLILSKQPKLVASIKSWSANPQICVVAFKLTNSTDNAVRKAAIAKLIQQQAVDLVAHNDLNEFTDCSHGFCLYSEPSHSISCINVNALAETVIQKLRAAK</sequence>
<name>A0A3B0WQN2_9ZZZZ</name>
<dbReference type="GO" id="GO:0004633">
    <property type="term" value="F:phosphopantothenoylcysteine decarboxylase activity"/>
    <property type="evidence" value="ECO:0007669"/>
    <property type="project" value="UniProtKB-EC"/>
</dbReference>
<proteinExistence type="predicted"/>
<keyword evidence="2" id="KW-0436">Ligase</keyword>